<evidence type="ECO:0000313" key="3">
    <source>
        <dbReference type="Proteomes" id="UP001152797"/>
    </source>
</evidence>
<reference evidence="2 3" key="2">
    <citation type="submission" date="2024-05" db="EMBL/GenBank/DDBJ databases">
        <authorList>
            <person name="Chen Y."/>
            <person name="Shah S."/>
            <person name="Dougan E. K."/>
            <person name="Thang M."/>
            <person name="Chan C."/>
        </authorList>
    </citation>
    <scope>NUCLEOTIDE SEQUENCE [LARGE SCALE GENOMIC DNA]</scope>
</reference>
<protein>
    <recommendedName>
        <fullName evidence="4">Reverse transcriptase domain-containing protein</fullName>
    </recommendedName>
</protein>
<proteinExistence type="predicted"/>
<dbReference type="AlphaFoldDB" id="A0A9P1DF34"/>
<dbReference type="OrthoDB" id="425681at2759"/>
<reference evidence="1" key="1">
    <citation type="submission" date="2022-10" db="EMBL/GenBank/DDBJ databases">
        <authorList>
            <person name="Chen Y."/>
            <person name="Dougan E. K."/>
            <person name="Chan C."/>
            <person name="Rhodes N."/>
            <person name="Thang M."/>
        </authorList>
    </citation>
    <scope>NUCLEOTIDE SEQUENCE</scope>
</reference>
<dbReference type="EMBL" id="CAMXCT020004046">
    <property type="protein sequence ID" value="CAL1160818.1"/>
    <property type="molecule type" value="Genomic_DNA"/>
</dbReference>
<keyword evidence="3" id="KW-1185">Reference proteome</keyword>
<comment type="caution">
    <text evidence="1">The sequence shown here is derived from an EMBL/GenBank/DDBJ whole genome shotgun (WGS) entry which is preliminary data.</text>
</comment>
<feature type="non-terminal residue" evidence="1">
    <location>
        <position position="562"/>
    </location>
</feature>
<evidence type="ECO:0000313" key="2">
    <source>
        <dbReference type="EMBL" id="CAL4794755.1"/>
    </source>
</evidence>
<evidence type="ECO:0000313" key="1">
    <source>
        <dbReference type="EMBL" id="CAI4007443.1"/>
    </source>
</evidence>
<dbReference type="EMBL" id="CAMXCT010004046">
    <property type="protein sequence ID" value="CAI4007443.1"/>
    <property type="molecule type" value="Genomic_DNA"/>
</dbReference>
<dbReference type="Proteomes" id="UP001152797">
    <property type="component" value="Unassembled WGS sequence"/>
</dbReference>
<dbReference type="EMBL" id="CAMXCT030004046">
    <property type="protein sequence ID" value="CAL4794755.1"/>
    <property type="molecule type" value="Genomic_DNA"/>
</dbReference>
<organism evidence="1">
    <name type="scientific">Cladocopium goreaui</name>
    <dbReference type="NCBI Taxonomy" id="2562237"/>
    <lineage>
        <taxon>Eukaryota</taxon>
        <taxon>Sar</taxon>
        <taxon>Alveolata</taxon>
        <taxon>Dinophyceae</taxon>
        <taxon>Suessiales</taxon>
        <taxon>Symbiodiniaceae</taxon>
        <taxon>Cladocopium</taxon>
    </lineage>
</organism>
<sequence length="562" mass="62764">EYCDFAQVTPTVGLIRREALTRVFLAWKLGQSQVLQQIDSATPASRIQQLLKPFKGPSNKLRQGLAPLPMIKDARGDFCRTAEDALQRWIAFFGDMEGGQRASQQDQWQRWRANLETFIQHDVVIPTEEVPTLCDLEQACRTAAAGKATGIDAIPSEICKFCPQAVALHLYSLMLKTCVHGQEALSHKGGILLPIWKGKHVKDQCSAFRSILLSSCLGKVMHKAVHTKQLDLYQQFLHNQQLGGRRGVPVTLGGHQVRAFQRHCAQLGTPSALLFIDLQEAFYRVLRPLVVDGPIDDASIAAMAARIGLDVGFLHDLHLALQQPSALQEAGIPRHLQRAIRALHTDTFFKLPTQLDQVVTQLGTRPGDSFADVIFGYLMAKVLQKFQHAMEAQGLLLQVPAVETLSFEGVQDREFLVATTHLRFLSSLADGQFVESVVEHRALYEAIILGILDTDTVSYEAFVRRIIQEQPISWTRCRQTLQEAQRQLQAGFLDVDTVHLHTCLDILRRLATTDAWPFLDQLQSRSPPTVPSMDEIDLQVAETQILPNRQAVPRMANGLPLV</sequence>
<accession>A0A9P1DF34</accession>
<evidence type="ECO:0008006" key="4">
    <source>
        <dbReference type="Google" id="ProtNLM"/>
    </source>
</evidence>
<name>A0A9P1DF34_9DINO</name>
<gene>
    <name evidence="1" type="ORF">C1SCF055_LOCUS33000</name>
</gene>